<keyword evidence="5" id="KW-0804">Transcription</keyword>
<dbReference type="GO" id="GO:0003700">
    <property type="term" value="F:DNA-binding transcription factor activity"/>
    <property type="evidence" value="ECO:0007669"/>
    <property type="project" value="InterPro"/>
</dbReference>
<dbReference type="Proteomes" id="UP000242457">
    <property type="component" value="Unassembled WGS sequence"/>
</dbReference>
<proteinExistence type="predicted"/>
<evidence type="ECO:0000256" key="7">
    <source>
        <dbReference type="SAM" id="MobiDB-lite"/>
    </source>
</evidence>
<feature type="compositionally biased region" description="Low complexity" evidence="7">
    <location>
        <begin position="203"/>
        <end position="218"/>
    </location>
</feature>
<dbReference type="CDD" id="cd00130">
    <property type="entry name" value="PAS"/>
    <property type="match status" value="2"/>
</dbReference>
<organism evidence="10 11">
    <name type="scientific">Apis cerana cerana</name>
    <name type="common">Oriental honeybee</name>
    <dbReference type="NCBI Taxonomy" id="94128"/>
    <lineage>
        <taxon>Eukaryota</taxon>
        <taxon>Metazoa</taxon>
        <taxon>Ecdysozoa</taxon>
        <taxon>Arthropoda</taxon>
        <taxon>Hexapoda</taxon>
        <taxon>Insecta</taxon>
        <taxon>Pterygota</taxon>
        <taxon>Neoptera</taxon>
        <taxon>Endopterygota</taxon>
        <taxon>Hymenoptera</taxon>
        <taxon>Apocrita</taxon>
        <taxon>Aculeata</taxon>
        <taxon>Apoidea</taxon>
        <taxon>Anthophila</taxon>
        <taxon>Apidae</taxon>
        <taxon>Apis</taxon>
    </lineage>
</organism>
<reference evidence="10 11" key="1">
    <citation type="submission" date="2014-07" db="EMBL/GenBank/DDBJ databases">
        <title>Genomic and transcriptomic analysis on Apis cerana provide comprehensive insights into honey bee biology.</title>
        <authorList>
            <person name="Diao Q."/>
            <person name="Sun L."/>
            <person name="Zheng H."/>
            <person name="Zheng H."/>
            <person name="Xu S."/>
            <person name="Wang S."/>
            <person name="Zeng Z."/>
            <person name="Hu F."/>
            <person name="Su S."/>
            <person name="Wu J."/>
        </authorList>
    </citation>
    <scope>NUCLEOTIDE SEQUENCE [LARGE SCALE GENOMIC DNA]</scope>
    <source>
        <tissue evidence="10">Pupae without intestine</tissue>
    </source>
</reference>
<feature type="region of interest" description="Disordered" evidence="7">
    <location>
        <begin position="534"/>
        <end position="591"/>
    </location>
</feature>
<dbReference type="NCBIfam" id="TIGR00229">
    <property type="entry name" value="sensory_box"/>
    <property type="match status" value="1"/>
</dbReference>
<feature type="compositionally biased region" description="Polar residues" evidence="7">
    <location>
        <begin position="571"/>
        <end position="591"/>
    </location>
</feature>
<dbReference type="SMART" id="SM00353">
    <property type="entry name" value="HLH"/>
    <property type="match status" value="1"/>
</dbReference>
<name>A0A2A3EK82_APICC</name>
<evidence type="ECO:0000256" key="5">
    <source>
        <dbReference type="ARBA" id="ARBA00023163"/>
    </source>
</evidence>
<dbReference type="SUPFAM" id="SSF47459">
    <property type="entry name" value="HLH, helix-loop-helix DNA-binding domain"/>
    <property type="match status" value="1"/>
</dbReference>
<dbReference type="Gene3D" id="4.10.280.10">
    <property type="entry name" value="Helix-loop-helix DNA-binding domain"/>
    <property type="match status" value="1"/>
</dbReference>
<feature type="compositionally biased region" description="Basic and acidic residues" evidence="7">
    <location>
        <begin position="551"/>
        <end position="570"/>
    </location>
</feature>
<dbReference type="EMBL" id="KZ288230">
    <property type="protein sequence ID" value="PBC31589.1"/>
    <property type="molecule type" value="Genomic_DNA"/>
</dbReference>
<evidence type="ECO:0000256" key="3">
    <source>
        <dbReference type="ARBA" id="ARBA00023015"/>
    </source>
</evidence>
<gene>
    <name evidence="10" type="ORF">APICC_02248</name>
</gene>
<dbReference type="InterPro" id="IPR001067">
    <property type="entry name" value="Nuc_translocat"/>
</dbReference>
<feature type="compositionally biased region" description="Polar residues" evidence="7">
    <location>
        <begin position="1"/>
        <end position="13"/>
    </location>
</feature>
<dbReference type="AlphaFoldDB" id="A0A2A3EK82"/>
<feature type="region of interest" description="Disordered" evidence="7">
    <location>
        <begin position="446"/>
        <end position="466"/>
    </location>
</feature>
<feature type="region of interest" description="Disordered" evidence="7">
    <location>
        <begin position="197"/>
        <end position="224"/>
    </location>
</feature>
<evidence type="ECO:0000259" key="8">
    <source>
        <dbReference type="PROSITE" id="PS50112"/>
    </source>
</evidence>
<dbReference type="PANTHER" id="PTHR23042">
    <property type="entry name" value="CIRCADIAN PROTEIN CLOCK/ARNT/BMAL/PAS"/>
    <property type="match status" value="1"/>
</dbReference>
<accession>A0A2A3EK82</accession>
<dbReference type="PROSITE" id="PS50888">
    <property type="entry name" value="BHLH"/>
    <property type="match status" value="1"/>
</dbReference>
<evidence type="ECO:0000256" key="1">
    <source>
        <dbReference type="ARBA" id="ARBA00004123"/>
    </source>
</evidence>
<dbReference type="OrthoDB" id="7788762at2759"/>
<dbReference type="GO" id="GO:0005634">
    <property type="term" value="C:nucleus"/>
    <property type="evidence" value="ECO:0007669"/>
    <property type="project" value="UniProtKB-SubCell"/>
</dbReference>
<sequence length="893" mass="101087">MWSKSQEQVYLHSQQQQQQQTLHPGIIGTTDMMQHHHSSATMDLSIPSNPRASRNMAEKQRRDNLNTNISAMAALVPTVAESPRKMDKISILRLAANFLRIHYTVGHGVSEFLPRELGDLDLEQYISDNLIKNGSFFIVITTTGKIVYVSRQVQEHLGHTQADLLGHSLYAFIHPKDEEELAKNLNLDEMQGVVSSSLPQITDGSNDNSNSSEDSTSSKNGRTFQNQRRTFELRMLHRTSSRREHTQYEWFEFSGMLRLADACKNPASNVNRSRHREITSTSNDIVFVGIAQLLMKQPLTKISIIDANKNEYITRHLVDGRIIYCDHRVSVVAGYLSEEVSGMSAFGFMHKDDRIWAMVALRQMYDRAETCGSSCYRLTSKTGEPIYLRTHGYLEVDKDTQIAVSLVCINTLVSEEEGIQLMQQMKKRFSATISETMRAIIQNGDDASIDLGSDSQNPNSKSNMEDPAQLEDAITYLVSDLSSPLPEDCLSPPTQNEQYAKAAMISQHLPPAEAQARRLGIKKIDRYLMVQAKANHNQKSESKTNNNKNNFNEKQENTRSSRKTVHEVTKQTRNSTQDEQNSSRTNSMSNVESCVNTQRKSGISQLELHQNVDILNPNTAVKKPVATIGNNPCNIKVEHNMDVYTPETEYFEKNPIDNSSDLKNHPPLKRIYSDENIKTGCIKKRQCNNVPYVSSDTSDEQNMSYIDCKPFVDEEFSTDFNNINPQSLKIAESPNSSLSEVITDYQQVDSSIPLIAPNPELEPEYGDLQDSSLLSLDLESNPGTELNLLKIFDDLRHIPIPILENTFNETEVQLTDNMVINKEIRKKHLQLMNNIARQESQLNVLARDLKNPALQAKRGSLTPLEVEHNMQKQILETLQKDHMQINIKHNIGV</sequence>
<protein>
    <submittedName>
        <fullName evidence="10">Neuronal PAS domain-containing protein</fullName>
    </submittedName>
</protein>
<dbReference type="Gene3D" id="3.30.450.20">
    <property type="entry name" value="PAS domain"/>
    <property type="match status" value="2"/>
</dbReference>
<dbReference type="STRING" id="94128.A0A2A3EK82"/>
<keyword evidence="4" id="KW-0238">DNA-binding</keyword>
<dbReference type="GO" id="GO:0005667">
    <property type="term" value="C:transcription regulator complex"/>
    <property type="evidence" value="ECO:0007669"/>
    <property type="project" value="InterPro"/>
</dbReference>
<dbReference type="Pfam" id="PF14598">
    <property type="entry name" value="PAS_11"/>
    <property type="match status" value="1"/>
</dbReference>
<evidence type="ECO:0000259" key="9">
    <source>
        <dbReference type="PROSITE" id="PS50888"/>
    </source>
</evidence>
<evidence type="ECO:0000256" key="2">
    <source>
        <dbReference type="ARBA" id="ARBA00022737"/>
    </source>
</evidence>
<dbReference type="GO" id="GO:0046983">
    <property type="term" value="F:protein dimerization activity"/>
    <property type="evidence" value="ECO:0007669"/>
    <property type="project" value="InterPro"/>
</dbReference>
<dbReference type="GO" id="GO:0045944">
    <property type="term" value="P:positive regulation of transcription by RNA polymerase II"/>
    <property type="evidence" value="ECO:0007669"/>
    <property type="project" value="UniProtKB-ARBA"/>
</dbReference>
<dbReference type="InterPro" id="IPR050933">
    <property type="entry name" value="Circadian_TF"/>
</dbReference>
<dbReference type="PROSITE" id="PS50112">
    <property type="entry name" value="PAS"/>
    <property type="match status" value="2"/>
</dbReference>
<evidence type="ECO:0000313" key="10">
    <source>
        <dbReference type="EMBL" id="PBC31589.1"/>
    </source>
</evidence>
<dbReference type="GO" id="GO:0003677">
    <property type="term" value="F:DNA binding"/>
    <property type="evidence" value="ECO:0007669"/>
    <property type="project" value="UniProtKB-KW"/>
</dbReference>
<dbReference type="InterPro" id="IPR013767">
    <property type="entry name" value="PAS_fold"/>
</dbReference>
<feature type="compositionally biased region" description="Polar residues" evidence="7">
    <location>
        <begin position="453"/>
        <end position="462"/>
    </location>
</feature>
<dbReference type="Pfam" id="PF00010">
    <property type="entry name" value="HLH"/>
    <property type="match status" value="1"/>
</dbReference>
<feature type="compositionally biased region" description="Polar residues" evidence="7">
    <location>
        <begin position="39"/>
        <end position="52"/>
    </location>
</feature>
<dbReference type="InterPro" id="IPR036638">
    <property type="entry name" value="HLH_DNA-bd_sf"/>
</dbReference>
<comment type="subcellular location">
    <subcellularLocation>
        <location evidence="1">Nucleus</location>
    </subcellularLocation>
</comment>
<dbReference type="CDD" id="cd11391">
    <property type="entry name" value="bHLH_PAS"/>
    <property type="match status" value="1"/>
</dbReference>
<dbReference type="InterPro" id="IPR000014">
    <property type="entry name" value="PAS"/>
</dbReference>
<feature type="domain" description="PAS" evidence="8">
    <location>
        <begin position="137"/>
        <end position="197"/>
    </location>
</feature>
<evidence type="ECO:0000256" key="4">
    <source>
        <dbReference type="ARBA" id="ARBA00023125"/>
    </source>
</evidence>
<dbReference type="SMART" id="SM00091">
    <property type="entry name" value="PAS"/>
    <property type="match status" value="2"/>
</dbReference>
<dbReference type="InterPro" id="IPR011598">
    <property type="entry name" value="bHLH_dom"/>
</dbReference>
<feature type="domain" description="BHLH" evidence="9">
    <location>
        <begin position="49"/>
        <end position="102"/>
    </location>
</feature>
<feature type="region of interest" description="Disordered" evidence="7">
    <location>
        <begin position="37"/>
        <end position="60"/>
    </location>
</feature>
<dbReference type="SUPFAM" id="SSF55785">
    <property type="entry name" value="PYP-like sensor domain (PAS domain)"/>
    <property type="match status" value="2"/>
</dbReference>
<feature type="region of interest" description="Disordered" evidence="7">
    <location>
        <begin position="1"/>
        <end position="21"/>
    </location>
</feature>
<evidence type="ECO:0000256" key="6">
    <source>
        <dbReference type="ARBA" id="ARBA00023242"/>
    </source>
</evidence>
<keyword evidence="11" id="KW-1185">Reference proteome</keyword>
<keyword evidence="3" id="KW-0805">Transcription regulation</keyword>
<keyword evidence="6" id="KW-0539">Nucleus</keyword>
<feature type="domain" description="PAS" evidence="8">
    <location>
        <begin position="319"/>
        <end position="368"/>
    </location>
</feature>
<keyword evidence="2" id="KW-0677">Repeat</keyword>
<dbReference type="InterPro" id="IPR035965">
    <property type="entry name" value="PAS-like_dom_sf"/>
</dbReference>
<dbReference type="PRINTS" id="PR00785">
    <property type="entry name" value="NCTRNSLOCATR"/>
</dbReference>
<dbReference type="Pfam" id="PF00989">
    <property type="entry name" value="PAS"/>
    <property type="match status" value="1"/>
</dbReference>
<evidence type="ECO:0000313" key="11">
    <source>
        <dbReference type="Proteomes" id="UP000242457"/>
    </source>
</evidence>
<dbReference type="GO" id="GO:0005737">
    <property type="term" value="C:cytoplasm"/>
    <property type="evidence" value="ECO:0007669"/>
    <property type="project" value="InterPro"/>
</dbReference>